<comment type="caution">
    <text evidence="10">The sequence shown here is derived from an EMBL/GenBank/DDBJ whole genome shotgun (WGS) entry which is preliminary data.</text>
</comment>
<comment type="similarity">
    <text evidence="2">Belongs to the GTP-binding SRP family.</text>
</comment>
<reference evidence="10 11" key="1">
    <citation type="journal article" date="2023" name="Commun. Biol.">
        <title>Genome analysis of Parmales, the sister group of diatoms, reveals the evolutionary specialization of diatoms from phago-mixotrophs to photoautotrophs.</title>
        <authorList>
            <person name="Ban H."/>
            <person name="Sato S."/>
            <person name="Yoshikawa S."/>
            <person name="Yamada K."/>
            <person name="Nakamura Y."/>
            <person name="Ichinomiya M."/>
            <person name="Sato N."/>
            <person name="Blanc-Mathieu R."/>
            <person name="Endo H."/>
            <person name="Kuwata A."/>
            <person name="Ogata H."/>
        </authorList>
    </citation>
    <scope>NUCLEOTIDE SEQUENCE [LARGE SCALE GENOMIC DNA]</scope>
</reference>
<dbReference type="PROSITE" id="PS00300">
    <property type="entry name" value="SRP54"/>
    <property type="match status" value="1"/>
</dbReference>
<comment type="subcellular location">
    <subcellularLocation>
        <location evidence="1">Membrane</location>
        <topology evidence="1">Peripheral membrane protein</topology>
    </subcellularLocation>
</comment>
<dbReference type="InterPro" id="IPR027417">
    <property type="entry name" value="P-loop_NTPase"/>
</dbReference>
<dbReference type="SMART" id="SM00382">
    <property type="entry name" value="AAA"/>
    <property type="match status" value="1"/>
</dbReference>
<dbReference type="PANTHER" id="PTHR43134">
    <property type="entry name" value="SIGNAL RECOGNITION PARTICLE RECEPTOR SUBUNIT ALPHA"/>
    <property type="match status" value="1"/>
</dbReference>
<keyword evidence="11" id="KW-1185">Reference proteome</keyword>
<evidence type="ECO:0000256" key="4">
    <source>
        <dbReference type="ARBA" id="ARBA00023134"/>
    </source>
</evidence>
<feature type="coiled-coil region" evidence="7">
    <location>
        <begin position="419"/>
        <end position="446"/>
    </location>
</feature>
<evidence type="ECO:0000256" key="1">
    <source>
        <dbReference type="ARBA" id="ARBA00004170"/>
    </source>
</evidence>
<proteinExistence type="inferred from homology"/>
<evidence type="ECO:0000259" key="9">
    <source>
        <dbReference type="PROSITE" id="PS00300"/>
    </source>
</evidence>
<evidence type="ECO:0000256" key="7">
    <source>
        <dbReference type="SAM" id="Coils"/>
    </source>
</evidence>
<gene>
    <name evidence="10" type="ORF">TeGR_g8005</name>
</gene>
<evidence type="ECO:0000256" key="2">
    <source>
        <dbReference type="ARBA" id="ARBA00008531"/>
    </source>
</evidence>
<keyword evidence="6" id="KW-0675">Receptor</keyword>
<sequence length="448" mass="46856">MLLSMLPFLLLLLCLSPSLPFLLPPPPSPALLAPPLSANIFKFLSDKTSEGLTQLTTIASAVASGNATAGLASVKEYVDQENEILRARVQNIFPRPELDLVEELRKTRPASPEAVEAACGTLKTLLLRSDVGTAASDLVAARMSKSLLPLLEDGPLKYSDLLAAAKVHLLATLAPPPRPPPAADCVPVYLLMGANGMGKTTTIGKLAHRLRKTAADLGNPDFKVLMCAADTYRAGAVAQLQVWAERAGADIVGPADVLLGLGREATAEACAAVKPGTVVYKALDRAEEGGYDVLLVDTSGRLSTNTGLTKELAKIYDIIEKRLGGPPLETTLVLDASQGSSAVTSSATWGKSLPITSLALTKLDGSSAGGSCVGVAASCGIPVAFVGVGEGVDDLREFDAGVFVDSLLDVREAERAEVNARVEVLRTALLAEREKEEEEAREAASNDL</sequence>
<evidence type="ECO:0000256" key="3">
    <source>
        <dbReference type="ARBA" id="ARBA00022741"/>
    </source>
</evidence>
<organism evidence="10 11">
    <name type="scientific">Tetraparma gracilis</name>
    <dbReference type="NCBI Taxonomy" id="2962635"/>
    <lineage>
        <taxon>Eukaryota</taxon>
        <taxon>Sar</taxon>
        <taxon>Stramenopiles</taxon>
        <taxon>Ochrophyta</taxon>
        <taxon>Bolidophyceae</taxon>
        <taxon>Parmales</taxon>
        <taxon>Triparmaceae</taxon>
        <taxon>Tetraparma</taxon>
    </lineage>
</organism>
<keyword evidence="8" id="KW-0732">Signal</keyword>
<keyword evidence="3" id="KW-0547">Nucleotide-binding</keyword>
<dbReference type="EMBL" id="BRYB01002887">
    <property type="protein sequence ID" value="GMI27111.1"/>
    <property type="molecule type" value="Genomic_DNA"/>
</dbReference>
<evidence type="ECO:0000313" key="11">
    <source>
        <dbReference type="Proteomes" id="UP001165060"/>
    </source>
</evidence>
<feature type="signal peptide" evidence="8">
    <location>
        <begin position="1"/>
        <end position="20"/>
    </location>
</feature>
<dbReference type="InterPro" id="IPR042101">
    <property type="entry name" value="SRP54_N_sf"/>
</dbReference>
<evidence type="ECO:0000256" key="5">
    <source>
        <dbReference type="ARBA" id="ARBA00023136"/>
    </source>
</evidence>
<dbReference type="InterPro" id="IPR003593">
    <property type="entry name" value="AAA+_ATPase"/>
</dbReference>
<dbReference type="Gene3D" id="3.40.50.300">
    <property type="entry name" value="P-loop containing nucleotide triphosphate hydrolases"/>
    <property type="match status" value="1"/>
</dbReference>
<dbReference type="InterPro" id="IPR000897">
    <property type="entry name" value="SRP54_GTPase_dom"/>
</dbReference>
<feature type="domain" description="SRP54-type proteins GTP-binding" evidence="9">
    <location>
        <begin position="382"/>
        <end position="395"/>
    </location>
</feature>
<dbReference type="Pfam" id="PF00448">
    <property type="entry name" value="SRP54"/>
    <property type="match status" value="1"/>
</dbReference>
<evidence type="ECO:0000313" key="10">
    <source>
        <dbReference type="EMBL" id="GMI27111.1"/>
    </source>
</evidence>
<dbReference type="SUPFAM" id="SSF52540">
    <property type="entry name" value="P-loop containing nucleoside triphosphate hydrolases"/>
    <property type="match status" value="1"/>
</dbReference>
<name>A0ABQ6MJL8_9STRA</name>
<accession>A0ABQ6MJL8</accession>
<evidence type="ECO:0000256" key="6">
    <source>
        <dbReference type="ARBA" id="ARBA00023170"/>
    </source>
</evidence>
<keyword evidence="7" id="KW-0175">Coiled coil</keyword>
<dbReference type="Gene3D" id="1.20.120.140">
    <property type="entry name" value="Signal recognition particle SRP54, nucleotide-binding domain"/>
    <property type="match status" value="1"/>
</dbReference>
<dbReference type="SMART" id="SM00962">
    <property type="entry name" value="SRP54"/>
    <property type="match status" value="1"/>
</dbReference>
<keyword evidence="4" id="KW-0342">GTP-binding</keyword>
<dbReference type="PANTHER" id="PTHR43134:SF7">
    <property type="entry name" value="CELL DIVISION PROTEIN FTSY HOMOLOG, CHLOROPLASTIC"/>
    <property type="match status" value="1"/>
</dbReference>
<keyword evidence="5" id="KW-0472">Membrane</keyword>
<dbReference type="Proteomes" id="UP001165060">
    <property type="component" value="Unassembled WGS sequence"/>
</dbReference>
<protein>
    <recommendedName>
        <fullName evidence="9">SRP54-type proteins GTP-binding domain-containing protein</fullName>
    </recommendedName>
</protein>
<feature type="chain" id="PRO_5047244184" description="SRP54-type proteins GTP-binding domain-containing protein" evidence="8">
    <location>
        <begin position="21"/>
        <end position="448"/>
    </location>
</feature>
<evidence type="ECO:0000256" key="8">
    <source>
        <dbReference type="SAM" id="SignalP"/>
    </source>
</evidence>